<organism evidence="2 3">
    <name type="scientific">Carboxydocella sporoproducens DSM 16521</name>
    <dbReference type="NCBI Taxonomy" id="1121270"/>
    <lineage>
        <taxon>Bacteria</taxon>
        <taxon>Bacillati</taxon>
        <taxon>Bacillota</taxon>
        <taxon>Clostridia</taxon>
        <taxon>Eubacteriales</taxon>
        <taxon>Clostridiales Family XVI. Incertae Sedis</taxon>
        <taxon>Carboxydocella</taxon>
    </lineage>
</organism>
<feature type="coiled-coil region" evidence="1">
    <location>
        <begin position="18"/>
        <end position="45"/>
    </location>
</feature>
<proteinExistence type="predicted"/>
<evidence type="ECO:0000313" key="2">
    <source>
        <dbReference type="EMBL" id="SKA07348.1"/>
    </source>
</evidence>
<gene>
    <name evidence="2" type="ORF">SAMN02745885_01803</name>
</gene>
<keyword evidence="3" id="KW-1185">Reference proteome</keyword>
<name>A0A1T4QVL0_9FIRM</name>
<dbReference type="Proteomes" id="UP000189933">
    <property type="component" value="Unassembled WGS sequence"/>
</dbReference>
<sequence>MEDLKKLKEAIDKCQSLRQMALGRKAELEKRQEELKTRFAELGLTPEAAPARLAELQEEIAALTREIESKIPWELLKGRG</sequence>
<evidence type="ECO:0000256" key="1">
    <source>
        <dbReference type="SAM" id="Coils"/>
    </source>
</evidence>
<dbReference type="RefSeq" id="WP_078665843.1">
    <property type="nucleotide sequence ID" value="NZ_FUXM01000022.1"/>
</dbReference>
<protein>
    <submittedName>
        <fullName evidence="2">Uncharacterized protein</fullName>
    </submittedName>
</protein>
<evidence type="ECO:0000313" key="3">
    <source>
        <dbReference type="Proteomes" id="UP000189933"/>
    </source>
</evidence>
<reference evidence="3" key="1">
    <citation type="submission" date="2017-02" db="EMBL/GenBank/DDBJ databases">
        <authorList>
            <person name="Varghese N."/>
            <person name="Submissions S."/>
        </authorList>
    </citation>
    <scope>NUCLEOTIDE SEQUENCE [LARGE SCALE GENOMIC DNA]</scope>
    <source>
        <strain evidence="3">DSM 16521</strain>
    </source>
</reference>
<dbReference type="EMBL" id="FUXM01000022">
    <property type="protein sequence ID" value="SKA07348.1"/>
    <property type="molecule type" value="Genomic_DNA"/>
</dbReference>
<accession>A0A1T4QVL0</accession>
<dbReference type="AlphaFoldDB" id="A0A1T4QVL0"/>
<keyword evidence="1" id="KW-0175">Coiled coil</keyword>